<dbReference type="InterPro" id="IPR050809">
    <property type="entry name" value="UgpAE/MalFG_permease"/>
</dbReference>
<gene>
    <name evidence="9" type="ORF">ACFSDA_13170</name>
</gene>
<dbReference type="PROSITE" id="PS50928">
    <property type="entry name" value="ABC_TM1"/>
    <property type="match status" value="1"/>
</dbReference>
<evidence type="ECO:0000256" key="1">
    <source>
        <dbReference type="ARBA" id="ARBA00004651"/>
    </source>
</evidence>
<protein>
    <submittedName>
        <fullName evidence="9">ABC transporter permease</fullName>
    </submittedName>
</protein>
<feature type="transmembrane region" description="Helical" evidence="7">
    <location>
        <begin position="45"/>
        <end position="65"/>
    </location>
</feature>
<evidence type="ECO:0000313" key="10">
    <source>
        <dbReference type="Proteomes" id="UP001597280"/>
    </source>
</evidence>
<keyword evidence="2 7" id="KW-0813">Transport</keyword>
<comment type="similarity">
    <text evidence="7">Belongs to the binding-protein-dependent transport system permease family.</text>
</comment>
<dbReference type="Proteomes" id="UP001597280">
    <property type="component" value="Unassembled WGS sequence"/>
</dbReference>
<keyword evidence="4 7" id="KW-0812">Transmembrane</keyword>
<feature type="transmembrane region" description="Helical" evidence="7">
    <location>
        <begin position="85"/>
        <end position="108"/>
    </location>
</feature>
<keyword evidence="5 7" id="KW-1133">Transmembrane helix</keyword>
<evidence type="ECO:0000256" key="6">
    <source>
        <dbReference type="ARBA" id="ARBA00023136"/>
    </source>
</evidence>
<evidence type="ECO:0000313" key="9">
    <source>
        <dbReference type="EMBL" id="MFD1836018.1"/>
    </source>
</evidence>
<sequence length="334" mass="36444">MTVRTPTRPPGTGVLRRAAARRDTGAAIPRRTVPWAQRLRRDYPLALMVAPAVILLLLFVYVPLLGNVIAFMDYQPYIPILQSPWAGLSNFTALFTDAAFWAAVVNTLEITAIQLVLFFPVPIALALLIHSLVWPWLRAVVQSVLYLPHFLSWVIVVGFFQQSLGSAGIINRWLRELDIHTINILAEPSTFKLLLSAQVIWKDAGWGTIIFLAALAAIDDSLYEAAAIDGAGAWGRFWHVTLPGIRPIIVLLLILRLGDALSVGFEQIILQRSAVGPGAAEVLDTYVYYHGVIDGNWSTGIAAGLIKGLVGLVLILAANKAAHMLGEQGVYAKS</sequence>
<evidence type="ECO:0000256" key="4">
    <source>
        <dbReference type="ARBA" id="ARBA00022692"/>
    </source>
</evidence>
<accession>A0ABW4PZT7</accession>
<dbReference type="InterPro" id="IPR000515">
    <property type="entry name" value="MetI-like"/>
</dbReference>
<name>A0ABW4PZT7_9MICO</name>
<evidence type="ECO:0000256" key="2">
    <source>
        <dbReference type="ARBA" id="ARBA00022448"/>
    </source>
</evidence>
<comment type="caution">
    <text evidence="9">The sequence shown here is derived from an EMBL/GenBank/DDBJ whole genome shotgun (WGS) entry which is preliminary data.</text>
</comment>
<evidence type="ECO:0000256" key="5">
    <source>
        <dbReference type="ARBA" id="ARBA00022989"/>
    </source>
</evidence>
<dbReference type="Pfam" id="PF00528">
    <property type="entry name" value="BPD_transp_1"/>
    <property type="match status" value="1"/>
</dbReference>
<keyword evidence="3" id="KW-1003">Cell membrane</keyword>
<organism evidence="9 10">
    <name type="scientific">Brachybacterium rhamnosum</name>
    <dbReference type="NCBI Taxonomy" id="173361"/>
    <lineage>
        <taxon>Bacteria</taxon>
        <taxon>Bacillati</taxon>
        <taxon>Actinomycetota</taxon>
        <taxon>Actinomycetes</taxon>
        <taxon>Micrococcales</taxon>
        <taxon>Dermabacteraceae</taxon>
        <taxon>Brachybacterium</taxon>
    </lineage>
</organism>
<proteinExistence type="inferred from homology"/>
<dbReference type="PANTHER" id="PTHR43227">
    <property type="entry name" value="BLL4140 PROTEIN"/>
    <property type="match status" value="1"/>
</dbReference>
<comment type="subcellular location">
    <subcellularLocation>
        <location evidence="1 7">Cell membrane</location>
        <topology evidence="1 7">Multi-pass membrane protein</topology>
    </subcellularLocation>
</comment>
<evidence type="ECO:0000259" key="8">
    <source>
        <dbReference type="PROSITE" id="PS50928"/>
    </source>
</evidence>
<dbReference type="SUPFAM" id="SSF161098">
    <property type="entry name" value="MetI-like"/>
    <property type="match status" value="1"/>
</dbReference>
<keyword evidence="6 7" id="KW-0472">Membrane</keyword>
<keyword evidence="10" id="KW-1185">Reference proteome</keyword>
<dbReference type="RefSeq" id="WP_137770620.1">
    <property type="nucleotide sequence ID" value="NZ_BAAAIS010000003.1"/>
</dbReference>
<evidence type="ECO:0000256" key="7">
    <source>
        <dbReference type="RuleBase" id="RU363032"/>
    </source>
</evidence>
<feature type="transmembrane region" description="Helical" evidence="7">
    <location>
        <begin position="149"/>
        <end position="170"/>
    </location>
</feature>
<dbReference type="PANTHER" id="PTHR43227:SF11">
    <property type="entry name" value="BLL4140 PROTEIN"/>
    <property type="match status" value="1"/>
</dbReference>
<dbReference type="EMBL" id="JBHUFL010000003">
    <property type="protein sequence ID" value="MFD1836018.1"/>
    <property type="molecule type" value="Genomic_DNA"/>
</dbReference>
<dbReference type="InterPro" id="IPR035906">
    <property type="entry name" value="MetI-like_sf"/>
</dbReference>
<feature type="domain" description="ABC transmembrane type-1" evidence="8">
    <location>
        <begin position="104"/>
        <end position="318"/>
    </location>
</feature>
<feature type="transmembrane region" description="Helical" evidence="7">
    <location>
        <begin position="115"/>
        <end position="137"/>
    </location>
</feature>
<dbReference type="CDD" id="cd06261">
    <property type="entry name" value="TM_PBP2"/>
    <property type="match status" value="1"/>
</dbReference>
<evidence type="ECO:0000256" key="3">
    <source>
        <dbReference type="ARBA" id="ARBA00022475"/>
    </source>
</evidence>
<reference evidence="10" key="1">
    <citation type="journal article" date="2019" name="Int. J. Syst. Evol. Microbiol.">
        <title>The Global Catalogue of Microorganisms (GCM) 10K type strain sequencing project: providing services to taxonomists for standard genome sequencing and annotation.</title>
        <authorList>
            <consortium name="The Broad Institute Genomics Platform"/>
            <consortium name="The Broad Institute Genome Sequencing Center for Infectious Disease"/>
            <person name="Wu L."/>
            <person name="Ma J."/>
        </authorList>
    </citation>
    <scope>NUCLEOTIDE SEQUENCE [LARGE SCALE GENOMIC DNA]</scope>
    <source>
        <strain evidence="10">JCM 11650</strain>
    </source>
</reference>
<dbReference type="Gene3D" id="1.10.3720.10">
    <property type="entry name" value="MetI-like"/>
    <property type="match status" value="1"/>
</dbReference>